<dbReference type="EMBL" id="JAGRRH010000007">
    <property type="protein sequence ID" value="KAG7367261.1"/>
    <property type="molecule type" value="Genomic_DNA"/>
</dbReference>
<organism evidence="2 3">
    <name type="scientific">Nitzschia inconspicua</name>
    <dbReference type="NCBI Taxonomy" id="303405"/>
    <lineage>
        <taxon>Eukaryota</taxon>
        <taxon>Sar</taxon>
        <taxon>Stramenopiles</taxon>
        <taxon>Ochrophyta</taxon>
        <taxon>Bacillariophyta</taxon>
        <taxon>Bacillariophyceae</taxon>
        <taxon>Bacillariophycidae</taxon>
        <taxon>Bacillariales</taxon>
        <taxon>Bacillariaceae</taxon>
        <taxon>Nitzschia</taxon>
    </lineage>
</organism>
<name>A0A9K3LV68_9STRA</name>
<protein>
    <submittedName>
        <fullName evidence="2">Uncharacterized protein</fullName>
    </submittedName>
</protein>
<gene>
    <name evidence="2" type="ORF">IV203_029932</name>
</gene>
<keyword evidence="3" id="KW-1185">Reference proteome</keyword>
<comment type="caution">
    <text evidence="2">The sequence shown here is derived from an EMBL/GenBank/DDBJ whole genome shotgun (WGS) entry which is preliminary data.</text>
</comment>
<proteinExistence type="predicted"/>
<dbReference type="Proteomes" id="UP000693970">
    <property type="component" value="Unassembled WGS sequence"/>
</dbReference>
<evidence type="ECO:0000313" key="3">
    <source>
        <dbReference type="Proteomes" id="UP000693970"/>
    </source>
</evidence>
<dbReference type="AlphaFoldDB" id="A0A9K3LV68"/>
<accession>A0A9K3LV68</accession>
<evidence type="ECO:0000256" key="1">
    <source>
        <dbReference type="SAM" id="MobiDB-lite"/>
    </source>
</evidence>
<reference evidence="2" key="1">
    <citation type="journal article" date="2021" name="Sci. Rep.">
        <title>Diploid genomic architecture of Nitzschia inconspicua, an elite biomass production diatom.</title>
        <authorList>
            <person name="Oliver A."/>
            <person name="Podell S."/>
            <person name="Pinowska A."/>
            <person name="Traller J.C."/>
            <person name="Smith S.R."/>
            <person name="McClure R."/>
            <person name="Beliaev A."/>
            <person name="Bohutskyi P."/>
            <person name="Hill E.A."/>
            <person name="Rabines A."/>
            <person name="Zheng H."/>
            <person name="Allen L.Z."/>
            <person name="Kuo A."/>
            <person name="Grigoriev I.V."/>
            <person name="Allen A.E."/>
            <person name="Hazlebeck D."/>
            <person name="Allen E.E."/>
        </authorList>
    </citation>
    <scope>NUCLEOTIDE SEQUENCE</scope>
    <source>
        <strain evidence="2">Hildebrandi</strain>
    </source>
</reference>
<sequence length="77" mass="8346">MLVLLLTTFVRHKSVATRKTNISSGQVRLDKESPTATGDHFNPRPNVENNENHKTKGELLANLTAGAALVLLLVDPA</sequence>
<reference evidence="2" key="2">
    <citation type="submission" date="2021-04" db="EMBL/GenBank/DDBJ databases">
        <authorList>
            <person name="Podell S."/>
        </authorList>
    </citation>
    <scope>NUCLEOTIDE SEQUENCE</scope>
    <source>
        <strain evidence="2">Hildebrandi</strain>
    </source>
</reference>
<evidence type="ECO:0000313" key="2">
    <source>
        <dbReference type="EMBL" id="KAG7367261.1"/>
    </source>
</evidence>
<feature type="region of interest" description="Disordered" evidence="1">
    <location>
        <begin position="21"/>
        <end position="52"/>
    </location>
</feature>